<reference evidence="3 4" key="1">
    <citation type="submission" date="2016-10" db="EMBL/GenBank/DDBJ databases">
        <title>Rodentibacter gen. nov. and new species.</title>
        <authorList>
            <person name="Christensen H."/>
        </authorList>
    </citation>
    <scope>NUCLEOTIDE SEQUENCE [LARGE SCALE GENOMIC DNA]</scope>
    <source>
        <strain evidence="3 4">CCUG17206</strain>
    </source>
</reference>
<feature type="compositionally biased region" description="Polar residues" evidence="1">
    <location>
        <begin position="269"/>
        <end position="278"/>
    </location>
</feature>
<sequence>MNNSSPDIVERITQRINNFQRSKVQLVSDTDCVEPVARQTDIIQHKSIWGALAGAVVGTMVASAPYLLCGLLGPIGIAARLTYSVYGLLSLSSEPNWIDKAAEEAQKFIDDCFDSPDGIIEQGNPSVLVNGKPIATTLIPNSVACNNHASQMIAEGSETVFVGGKNVARKGDKTTCGAVIKSGSPNVFFGSSKAQVAEIAEEFSPVQQALIVAVEMGFPPSRRGIKNGLGKIRLGIDDFSKEIKKTIVKSKNTKVKGGAYKDLDFDNSPHPTLKNTTVEQKHHMPSQAAGNKGTNGGALTMETNDHKQTASFDNIAGSKNYRNKQKDLIENGKFQEAFQMDVDDIKRKFGNKYDDGIEQLTQWYKKQGKIK</sequence>
<organism evidence="3 4">
    <name type="scientific">Rodentibacter rarus</name>
    <dbReference type="NCBI Taxonomy" id="1908260"/>
    <lineage>
        <taxon>Bacteria</taxon>
        <taxon>Pseudomonadati</taxon>
        <taxon>Pseudomonadota</taxon>
        <taxon>Gammaproteobacteria</taxon>
        <taxon>Pasteurellales</taxon>
        <taxon>Pasteurellaceae</taxon>
        <taxon>Rodentibacter</taxon>
    </lineage>
</organism>
<dbReference type="AlphaFoldDB" id="A0A1V3IJV7"/>
<dbReference type="Gene3D" id="2.60.200.60">
    <property type="match status" value="1"/>
</dbReference>
<dbReference type="Pfam" id="PF05488">
    <property type="entry name" value="PAAR_motif"/>
    <property type="match status" value="1"/>
</dbReference>
<evidence type="ECO:0000313" key="4">
    <source>
        <dbReference type="Proteomes" id="UP000189433"/>
    </source>
</evidence>
<gene>
    <name evidence="3" type="ORF">BKK50_08295</name>
</gene>
<comment type="caution">
    <text evidence="3">The sequence shown here is derived from an EMBL/GenBank/DDBJ whole genome shotgun (WGS) entry which is preliminary data.</text>
</comment>
<dbReference type="InterPro" id="IPR008727">
    <property type="entry name" value="PAAR_motif"/>
</dbReference>
<feature type="region of interest" description="Disordered" evidence="1">
    <location>
        <begin position="261"/>
        <end position="301"/>
    </location>
</feature>
<dbReference type="CDD" id="cd14742">
    <property type="entry name" value="PAAR_RHS"/>
    <property type="match status" value="1"/>
</dbReference>
<name>A0A1V3IJV7_9PAST</name>
<feature type="transmembrane region" description="Helical" evidence="2">
    <location>
        <begin position="48"/>
        <end position="68"/>
    </location>
</feature>
<evidence type="ECO:0000256" key="2">
    <source>
        <dbReference type="SAM" id="Phobius"/>
    </source>
</evidence>
<protein>
    <submittedName>
        <fullName evidence="3">Uncharacterized protein</fullName>
    </submittedName>
</protein>
<keyword evidence="2" id="KW-0812">Transmembrane</keyword>
<keyword evidence="4" id="KW-1185">Reference proteome</keyword>
<evidence type="ECO:0000256" key="1">
    <source>
        <dbReference type="SAM" id="MobiDB-lite"/>
    </source>
</evidence>
<dbReference type="Proteomes" id="UP000189433">
    <property type="component" value="Unassembled WGS sequence"/>
</dbReference>
<proteinExistence type="predicted"/>
<evidence type="ECO:0000313" key="3">
    <source>
        <dbReference type="EMBL" id="OOF41675.1"/>
    </source>
</evidence>
<keyword evidence="2" id="KW-0472">Membrane</keyword>
<keyword evidence="2" id="KW-1133">Transmembrane helix</keyword>
<accession>A0A1V3IJV7</accession>
<dbReference type="EMBL" id="MLHJ01000082">
    <property type="protein sequence ID" value="OOF41675.1"/>
    <property type="molecule type" value="Genomic_DNA"/>
</dbReference>
<dbReference type="OrthoDB" id="6860016at2"/>
<dbReference type="RefSeq" id="WP_077417183.1">
    <property type="nucleotide sequence ID" value="NZ_MLHI01000054.1"/>
</dbReference>
<dbReference type="STRING" id="1908260.BKK50_08295"/>